<dbReference type="PANTHER" id="PTHR33121">
    <property type="entry name" value="CYCLIC DI-GMP PHOSPHODIESTERASE PDEF"/>
    <property type="match status" value="1"/>
</dbReference>
<feature type="domain" description="GGDEF" evidence="2">
    <location>
        <begin position="189"/>
        <end position="313"/>
    </location>
</feature>
<comment type="caution">
    <text evidence="3">The sequence shown here is derived from an EMBL/GenBank/DDBJ whole genome shotgun (WGS) entry which is preliminary data.</text>
</comment>
<dbReference type="SMART" id="SM00267">
    <property type="entry name" value="GGDEF"/>
    <property type="match status" value="1"/>
</dbReference>
<dbReference type="CDD" id="cd01948">
    <property type="entry name" value="EAL"/>
    <property type="match status" value="1"/>
</dbReference>
<feature type="domain" description="EAL" evidence="1">
    <location>
        <begin position="322"/>
        <end position="577"/>
    </location>
</feature>
<dbReference type="AlphaFoldDB" id="A0A7X2NTJ6"/>
<name>A0A7X2NTJ6_9FIRM</name>
<organism evidence="3 4">
    <name type="scientific">Stecheria intestinalis</name>
    <dbReference type="NCBI Taxonomy" id="2606630"/>
    <lineage>
        <taxon>Bacteria</taxon>
        <taxon>Bacillati</taxon>
        <taxon>Bacillota</taxon>
        <taxon>Erysipelotrichia</taxon>
        <taxon>Erysipelotrichales</taxon>
        <taxon>Erysipelotrichaceae</taxon>
        <taxon>Stecheria</taxon>
    </lineage>
</organism>
<dbReference type="Pfam" id="PF00563">
    <property type="entry name" value="EAL"/>
    <property type="match status" value="1"/>
</dbReference>
<dbReference type="PANTHER" id="PTHR33121:SF70">
    <property type="entry name" value="SIGNALING PROTEIN YKOW"/>
    <property type="match status" value="1"/>
</dbReference>
<evidence type="ECO:0000313" key="3">
    <source>
        <dbReference type="EMBL" id="MSS59260.1"/>
    </source>
</evidence>
<dbReference type="Gene3D" id="3.20.20.450">
    <property type="entry name" value="EAL domain"/>
    <property type="match status" value="1"/>
</dbReference>
<dbReference type="GO" id="GO:0071111">
    <property type="term" value="F:cyclic-guanylate-specific phosphodiesterase activity"/>
    <property type="evidence" value="ECO:0007669"/>
    <property type="project" value="InterPro"/>
</dbReference>
<dbReference type="Proteomes" id="UP000461880">
    <property type="component" value="Unassembled WGS sequence"/>
</dbReference>
<dbReference type="Pfam" id="PF00990">
    <property type="entry name" value="GGDEF"/>
    <property type="match status" value="1"/>
</dbReference>
<dbReference type="InterPro" id="IPR029787">
    <property type="entry name" value="Nucleotide_cyclase"/>
</dbReference>
<dbReference type="Gene3D" id="3.30.70.270">
    <property type="match status" value="1"/>
</dbReference>
<protein>
    <submittedName>
        <fullName evidence="3">EAL domain-containing protein</fullName>
    </submittedName>
</protein>
<evidence type="ECO:0000259" key="2">
    <source>
        <dbReference type="PROSITE" id="PS50887"/>
    </source>
</evidence>
<gene>
    <name evidence="3" type="ORF">FYJ51_10165</name>
</gene>
<proteinExistence type="predicted"/>
<dbReference type="InterPro" id="IPR000160">
    <property type="entry name" value="GGDEF_dom"/>
</dbReference>
<dbReference type="PROSITE" id="PS50883">
    <property type="entry name" value="EAL"/>
    <property type="match status" value="1"/>
</dbReference>
<evidence type="ECO:0000313" key="4">
    <source>
        <dbReference type="Proteomes" id="UP000461880"/>
    </source>
</evidence>
<dbReference type="InterPro" id="IPR035919">
    <property type="entry name" value="EAL_sf"/>
</dbReference>
<dbReference type="EMBL" id="VUMN01000026">
    <property type="protein sequence ID" value="MSS59260.1"/>
    <property type="molecule type" value="Genomic_DNA"/>
</dbReference>
<dbReference type="RefSeq" id="WP_154505448.1">
    <property type="nucleotide sequence ID" value="NZ_VUMN01000026.1"/>
</dbReference>
<dbReference type="PROSITE" id="PS50887">
    <property type="entry name" value="GGDEF"/>
    <property type="match status" value="1"/>
</dbReference>
<evidence type="ECO:0000259" key="1">
    <source>
        <dbReference type="PROSITE" id="PS50883"/>
    </source>
</evidence>
<dbReference type="InterPro" id="IPR001633">
    <property type="entry name" value="EAL_dom"/>
</dbReference>
<keyword evidence="4" id="KW-1185">Reference proteome</keyword>
<dbReference type="SMART" id="SM00052">
    <property type="entry name" value="EAL"/>
    <property type="match status" value="1"/>
</dbReference>
<accession>A0A7X2NTJ6</accession>
<dbReference type="SUPFAM" id="SSF55073">
    <property type="entry name" value="Nucleotide cyclase"/>
    <property type="match status" value="1"/>
</dbReference>
<dbReference type="SUPFAM" id="SSF141868">
    <property type="entry name" value="EAL domain-like"/>
    <property type="match status" value="1"/>
</dbReference>
<sequence>MTSEQYRFSPEVQAVLEGSPIPFAVYQLSDHRVVTVLLSDGFVKLSGASSREECIQLMNTDMYRYTDPADVARIEDLAYRFAIGKDEVYDAVYRSKLPDQNEYHLLHSMGRHITVDGNVQLAMIWYMDETSASQKTAHGRELMDALIESAEISRKQRENYYDDMTGLPTAIYFRVLAESSVKTMRAEGKTPAIIYLDFSNMRLFNHRYGFAKGDELIQGLGKLLSRVFGTERCGHVESDHFAVYTDADYAEKQMDQLFASLNQINHGNVLPLRAGIYVLAEGDYDISRACDRAKAACNHLRGQFASRHMYFNEQISKEISGKAYVLDNFTRALSEHWIQAYFQRIVDPETGKVTDEEALARWIDPQNGLLPPDQFIPILEDEGMLWKLDLYMGQQIIQSMRKKQQKGIPLVPVSINLSERDFTVCDMIDKLARRMDEAGIERKYLVIEITERAIGRDPELLKQIIEERGNSGFRVWLDDFGSEYSSLNILSNYHFDVIKLDQKFLKTMQKGNQKGKLLIAEILDFAKKADITALAEGVETREEAVFLMDHGVNKIQGFLFSRPEPEKTLLEWYQSHQEAVQPEK</sequence>
<dbReference type="InterPro" id="IPR043128">
    <property type="entry name" value="Rev_trsase/Diguanyl_cyclase"/>
</dbReference>
<reference evidence="3 4" key="1">
    <citation type="submission" date="2019-08" db="EMBL/GenBank/DDBJ databases">
        <title>In-depth cultivation of the pig gut microbiome towards novel bacterial diversity and tailored functional studies.</title>
        <authorList>
            <person name="Wylensek D."/>
            <person name="Hitch T.C.A."/>
            <person name="Clavel T."/>
        </authorList>
    </citation>
    <scope>NUCLEOTIDE SEQUENCE [LARGE SCALE GENOMIC DNA]</scope>
    <source>
        <strain evidence="3 4">Oil+RF-744-GAM-WT-6</strain>
    </source>
</reference>
<dbReference type="InterPro" id="IPR050706">
    <property type="entry name" value="Cyclic-di-GMP_PDE-like"/>
</dbReference>